<dbReference type="SUPFAM" id="SSF90123">
    <property type="entry name" value="ABC transporter transmembrane region"/>
    <property type="match status" value="1"/>
</dbReference>
<dbReference type="PROSITE" id="PS50893">
    <property type="entry name" value="ABC_TRANSPORTER_2"/>
    <property type="match status" value="1"/>
</dbReference>
<dbReference type="Proteomes" id="UP000442535">
    <property type="component" value="Unassembled WGS sequence"/>
</dbReference>
<proteinExistence type="inferred from homology"/>
<keyword evidence="8 11" id="KW-1133">Transmembrane helix</keyword>
<evidence type="ECO:0000259" key="13">
    <source>
        <dbReference type="PROSITE" id="PS50929"/>
    </source>
</evidence>
<evidence type="ECO:0000256" key="9">
    <source>
        <dbReference type="ARBA" id="ARBA00023136"/>
    </source>
</evidence>
<evidence type="ECO:0000259" key="12">
    <source>
        <dbReference type="PROSITE" id="PS50893"/>
    </source>
</evidence>
<evidence type="ECO:0000256" key="2">
    <source>
        <dbReference type="ARBA" id="ARBA00022448"/>
    </source>
</evidence>
<reference evidence="14 15" key="1">
    <citation type="submission" date="2019-08" db="EMBL/GenBank/DDBJ databases">
        <title>In-depth cultivation of the pig gut microbiome towards novel bacterial diversity and tailored functional studies.</title>
        <authorList>
            <person name="Wylensek D."/>
            <person name="Hitch T.C.A."/>
            <person name="Clavel T."/>
        </authorList>
    </citation>
    <scope>NUCLEOTIDE SEQUENCE [LARGE SCALE GENOMIC DNA]</scope>
    <source>
        <strain evidence="14 15">RF-GAM-744-WT-7</strain>
    </source>
</reference>
<feature type="domain" description="ABC transmembrane type-1" evidence="13">
    <location>
        <begin position="1"/>
        <end position="281"/>
    </location>
</feature>
<dbReference type="Gene3D" id="1.20.1560.10">
    <property type="entry name" value="ABC transporter type 1, transmembrane domain"/>
    <property type="match status" value="1"/>
</dbReference>
<dbReference type="FunFam" id="3.40.50.300:FF:000221">
    <property type="entry name" value="Multidrug ABC transporter ATP-binding protein"/>
    <property type="match status" value="1"/>
</dbReference>
<feature type="domain" description="ABC transporter" evidence="12">
    <location>
        <begin position="318"/>
        <end position="550"/>
    </location>
</feature>
<evidence type="ECO:0000256" key="4">
    <source>
        <dbReference type="ARBA" id="ARBA00022519"/>
    </source>
</evidence>
<dbReference type="Gene3D" id="3.40.50.300">
    <property type="entry name" value="P-loop containing nucleotide triphosphate hydrolases"/>
    <property type="match status" value="1"/>
</dbReference>
<organism evidence="14 15">
    <name type="scientific">Mobiluncus porci</name>
    <dbReference type="NCBI Taxonomy" id="2652278"/>
    <lineage>
        <taxon>Bacteria</taxon>
        <taxon>Bacillati</taxon>
        <taxon>Actinomycetota</taxon>
        <taxon>Actinomycetes</taxon>
        <taxon>Actinomycetales</taxon>
        <taxon>Actinomycetaceae</taxon>
        <taxon>Mobiluncus</taxon>
    </lineage>
</organism>
<dbReference type="InterPro" id="IPR011527">
    <property type="entry name" value="ABC1_TM_dom"/>
</dbReference>
<accession>A0A7K0K362</accession>
<keyword evidence="15" id="KW-1185">Reference proteome</keyword>
<comment type="similarity">
    <text evidence="10">Belongs to the ABC transporter superfamily. Siderophore-Fe(3+) uptake transporter (SIUT) (TC 3.A.1.21) family.</text>
</comment>
<evidence type="ECO:0000256" key="11">
    <source>
        <dbReference type="SAM" id="Phobius"/>
    </source>
</evidence>
<dbReference type="InterPro" id="IPR003593">
    <property type="entry name" value="AAA+_ATPase"/>
</dbReference>
<dbReference type="GO" id="GO:0016887">
    <property type="term" value="F:ATP hydrolysis activity"/>
    <property type="evidence" value="ECO:0007669"/>
    <property type="project" value="InterPro"/>
</dbReference>
<evidence type="ECO:0000256" key="7">
    <source>
        <dbReference type="ARBA" id="ARBA00022840"/>
    </source>
</evidence>
<comment type="caution">
    <text evidence="14">The sequence shown here is derived from an EMBL/GenBank/DDBJ whole genome shotgun (WGS) entry which is preliminary data.</text>
</comment>
<dbReference type="GO" id="GO:0005886">
    <property type="term" value="C:plasma membrane"/>
    <property type="evidence" value="ECO:0007669"/>
    <property type="project" value="UniProtKB-SubCell"/>
</dbReference>
<dbReference type="EMBL" id="VUMY01000010">
    <property type="protein sequence ID" value="MST49859.1"/>
    <property type="molecule type" value="Genomic_DNA"/>
</dbReference>
<gene>
    <name evidence="14" type="ORF">FYJ63_06370</name>
</gene>
<comment type="subcellular location">
    <subcellularLocation>
        <location evidence="1">Cell inner membrane</location>
        <topology evidence="1">Multi-pass membrane protein</topology>
    </subcellularLocation>
</comment>
<evidence type="ECO:0000256" key="6">
    <source>
        <dbReference type="ARBA" id="ARBA00022741"/>
    </source>
</evidence>
<dbReference type="InterPro" id="IPR036640">
    <property type="entry name" value="ABC1_TM_sf"/>
</dbReference>
<dbReference type="SMART" id="SM00382">
    <property type="entry name" value="AAA"/>
    <property type="match status" value="1"/>
</dbReference>
<keyword evidence="9 11" id="KW-0472">Membrane</keyword>
<dbReference type="AlphaFoldDB" id="A0A7K0K362"/>
<evidence type="ECO:0000256" key="3">
    <source>
        <dbReference type="ARBA" id="ARBA00022475"/>
    </source>
</evidence>
<dbReference type="SUPFAM" id="SSF52540">
    <property type="entry name" value="P-loop containing nucleoside triphosphate hydrolases"/>
    <property type="match status" value="1"/>
</dbReference>
<keyword evidence="5 11" id="KW-0812">Transmembrane</keyword>
<feature type="transmembrane region" description="Helical" evidence="11">
    <location>
        <begin position="260"/>
        <end position="278"/>
    </location>
</feature>
<evidence type="ECO:0000313" key="15">
    <source>
        <dbReference type="Proteomes" id="UP000442535"/>
    </source>
</evidence>
<dbReference type="InterPro" id="IPR003439">
    <property type="entry name" value="ABC_transporter-like_ATP-bd"/>
</dbReference>
<dbReference type="PANTHER" id="PTHR43394">
    <property type="entry name" value="ATP-DEPENDENT PERMEASE MDL1, MITOCHONDRIAL"/>
    <property type="match status" value="1"/>
</dbReference>
<protein>
    <submittedName>
        <fullName evidence="14">ABC transporter ATP-binding protein</fullName>
    </submittedName>
</protein>
<evidence type="ECO:0000256" key="10">
    <source>
        <dbReference type="ARBA" id="ARBA00023455"/>
    </source>
</evidence>
<dbReference type="PANTHER" id="PTHR43394:SF1">
    <property type="entry name" value="ATP-BINDING CASSETTE SUB-FAMILY B MEMBER 10, MITOCHONDRIAL"/>
    <property type="match status" value="1"/>
</dbReference>
<dbReference type="InterPro" id="IPR039421">
    <property type="entry name" value="Type_1_exporter"/>
</dbReference>
<keyword evidence="3" id="KW-1003">Cell membrane</keyword>
<sequence>MAVISAALRVFPYVALVGIGNELMGSLAANTDINRGAIQNWIFLLIGTFCGGLLAYLIGLLVTHIADIRLAASIQQRMIDRLAKALLTWFGENTSGHVRKVLQDDVKSLHMLVAHRPVDSLMAALLPLFCSIYAFIIDWRLGILVIFPVAVYMVIYGMMMRGMDTKTVELDNKLDQVSAAMIEFIKGIQVVKTFGITGKAHQRYAQSASEACDFMEEWNRPMVRAASLTAALVSTPVIVLLVGAVGGWMVQNGWVTPVEVIAAGLIAIALPDSINLVAQMMWNYQLAGSAAKRITDLIALSELPAPNKSAAQPVDASVEFKAVSVSYGETKALQNVSLRCPQGTTTALMGPSGAGKSTLAKLAARFLDPDEGSVTIGGVDLKDLSRKDLYSRVSFVLQDVQLLKATVRENIALARPEATEAEIVKAAQQAQIHEEIMALPKGYDSVIGEGMKPSGGQQQRISVARALVLDAPILILDEAAAMVDPECEAQIQAAINQLTMGRTVIVIDHRPSSVQNVDQIALLDRGKLVASGSHRELKANELYRRLWEASGANAEEAQQ</sequence>
<keyword evidence="6" id="KW-0547">Nucleotide-binding</keyword>
<evidence type="ECO:0000256" key="1">
    <source>
        <dbReference type="ARBA" id="ARBA00004429"/>
    </source>
</evidence>
<name>A0A7K0K362_9ACTO</name>
<keyword evidence="4" id="KW-0997">Cell inner membrane</keyword>
<dbReference type="InterPro" id="IPR027417">
    <property type="entry name" value="P-loop_NTPase"/>
</dbReference>
<evidence type="ECO:0000256" key="5">
    <source>
        <dbReference type="ARBA" id="ARBA00022692"/>
    </source>
</evidence>
<dbReference type="PROSITE" id="PS50929">
    <property type="entry name" value="ABC_TM1F"/>
    <property type="match status" value="1"/>
</dbReference>
<dbReference type="Pfam" id="PF00664">
    <property type="entry name" value="ABC_membrane"/>
    <property type="match status" value="1"/>
</dbReference>
<evidence type="ECO:0000313" key="14">
    <source>
        <dbReference type="EMBL" id="MST49859.1"/>
    </source>
</evidence>
<evidence type="ECO:0000256" key="8">
    <source>
        <dbReference type="ARBA" id="ARBA00022989"/>
    </source>
</evidence>
<dbReference type="GO" id="GO:0005524">
    <property type="term" value="F:ATP binding"/>
    <property type="evidence" value="ECO:0007669"/>
    <property type="project" value="UniProtKB-KW"/>
</dbReference>
<dbReference type="Pfam" id="PF00005">
    <property type="entry name" value="ABC_tran"/>
    <property type="match status" value="1"/>
</dbReference>
<feature type="transmembrane region" description="Helical" evidence="11">
    <location>
        <begin position="41"/>
        <end position="62"/>
    </location>
</feature>
<dbReference type="GO" id="GO:0015421">
    <property type="term" value="F:ABC-type oligopeptide transporter activity"/>
    <property type="evidence" value="ECO:0007669"/>
    <property type="project" value="TreeGrafter"/>
</dbReference>
<feature type="transmembrane region" description="Helical" evidence="11">
    <location>
        <begin position="142"/>
        <end position="159"/>
    </location>
</feature>
<keyword evidence="2" id="KW-0813">Transport</keyword>
<keyword evidence="7 14" id="KW-0067">ATP-binding</keyword>
<feature type="transmembrane region" description="Helical" evidence="11">
    <location>
        <begin position="225"/>
        <end position="248"/>
    </location>
</feature>